<accession>A4RZD4</accession>
<feature type="transmembrane region" description="Helical" evidence="2">
    <location>
        <begin position="450"/>
        <end position="470"/>
    </location>
</feature>
<keyword evidence="2" id="KW-0472">Membrane</keyword>
<dbReference type="EMBL" id="CP000586">
    <property type="protein sequence ID" value="ABO96848.1"/>
    <property type="molecule type" value="Genomic_DNA"/>
</dbReference>
<gene>
    <name evidence="3" type="ORF">OSTLU_32345</name>
</gene>
<keyword evidence="4" id="KW-1185">Reference proteome</keyword>
<dbReference type="AlphaFoldDB" id="A4RZD4"/>
<feature type="compositionally biased region" description="Basic and acidic residues" evidence="1">
    <location>
        <begin position="244"/>
        <end position="275"/>
    </location>
</feature>
<dbReference type="HOGENOM" id="CLU_564286_0_0_1"/>
<dbReference type="GeneID" id="5002364"/>
<evidence type="ECO:0000313" key="4">
    <source>
        <dbReference type="Proteomes" id="UP000001568"/>
    </source>
</evidence>
<keyword evidence="2" id="KW-0812">Transmembrane</keyword>
<name>A4RZD4_OSTLU</name>
<evidence type="ECO:0000313" key="3">
    <source>
        <dbReference type="EMBL" id="ABO96848.1"/>
    </source>
</evidence>
<keyword evidence="2" id="KW-1133">Transmembrane helix</keyword>
<proteinExistence type="predicted"/>
<evidence type="ECO:0000256" key="2">
    <source>
        <dbReference type="SAM" id="Phobius"/>
    </source>
</evidence>
<feature type="region of interest" description="Disordered" evidence="1">
    <location>
        <begin position="31"/>
        <end position="55"/>
    </location>
</feature>
<dbReference type="OMA" id="SCAAMED"/>
<sequence>MTLAVMTTIATATAGGRGRGTALARDGATWGRATATDGGAPSAGGGREARAAGRGARGLPAGPCPLAPLAICERLNYVVIEEELRAKNAAEACARLPAGRRFLCAAARDAAATLRRAANWGDAAFAREARVVPLGGGKGRRASRAASYDHALASLCDLRMNKLCGSVVEQRFEHAAKHAELQNECEIASTLGEQWETSKEICEAMQVDAKLAREAMAREVTALEAEFAKKFGAKPSETSTQKPNSREARKDKKKAQKDDDKRRKEMARHKAEITRKRVAHEKKQVAMMEQLREQCTTRLNDAQRAHSEALVKCEAHGPRLRVLREDIIATEAKVEHIVPALDRTISAVAILGATPESAEQLASAVSISELAGMTADKTIDDVSRVLGAEPLQRLRNLCTESAILGAGGGKRGAPKACPDYHPPGPVSCAQSCAAMEDAAIGRVARRDKPFALGVIAGIAIGYILFAKFNAHEVALADASKTKRE</sequence>
<dbReference type="Gramene" id="ABO96848">
    <property type="protein sequence ID" value="ABO96848"/>
    <property type="gene ID" value="OSTLU_32345"/>
</dbReference>
<protein>
    <submittedName>
        <fullName evidence="3">Uncharacterized protein</fullName>
    </submittedName>
</protein>
<dbReference type="KEGG" id="olu:OSTLU_32345"/>
<reference evidence="3 4" key="1">
    <citation type="journal article" date="2007" name="Proc. Natl. Acad. Sci. U.S.A.">
        <title>The tiny eukaryote Ostreococcus provides genomic insights into the paradox of plankton speciation.</title>
        <authorList>
            <person name="Palenik B."/>
            <person name="Grimwood J."/>
            <person name="Aerts A."/>
            <person name="Rouze P."/>
            <person name="Salamov A."/>
            <person name="Putnam N."/>
            <person name="Dupont C."/>
            <person name="Jorgensen R."/>
            <person name="Derelle E."/>
            <person name="Rombauts S."/>
            <person name="Zhou K."/>
            <person name="Otillar R."/>
            <person name="Merchant S.S."/>
            <person name="Podell S."/>
            <person name="Gaasterland T."/>
            <person name="Napoli C."/>
            <person name="Gendler K."/>
            <person name="Manuell A."/>
            <person name="Tai V."/>
            <person name="Vallon O."/>
            <person name="Piganeau G."/>
            <person name="Jancek S."/>
            <person name="Heijde M."/>
            <person name="Jabbari K."/>
            <person name="Bowler C."/>
            <person name="Lohr M."/>
            <person name="Robbens S."/>
            <person name="Werner G."/>
            <person name="Dubchak I."/>
            <person name="Pazour G.J."/>
            <person name="Ren Q."/>
            <person name="Paulsen I."/>
            <person name="Delwiche C."/>
            <person name="Schmutz J."/>
            <person name="Rokhsar D."/>
            <person name="Van de Peer Y."/>
            <person name="Moreau H."/>
            <person name="Grigoriev I.V."/>
        </authorList>
    </citation>
    <scope>NUCLEOTIDE SEQUENCE [LARGE SCALE GENOMIC DNA]</scope>
    <source>
        <strain evidence="3 4">CCE9901</strain>
    </source>
</reference>
<organism evidence="3 4">
    <name type="scientific">Ostreococcus lucimarinus (strain CCE9901)</name>
    <dbReference type="NCBI Taxonomy" id="436017"/>
    <lineage>
        <taxon>Eukaryota</taxon>
        <taxon>Viridiplantae</taxon>
        <taxon>Chlorophyta</taxon>
        <taxon>Mamiellophyceae</taxon>
        <taxon>Mamiellales</taxon>
        <taxon>Bathycoccaceae</taxon>
        <taxon>Ostreococcus</taxon>
    </lineage>
</organism>
<evidence type="ECO:0000256" key="1">
    <source>
        <dbReference type="SAM" id="MobiDB-lite"/>
    </source>
</evidence>
<dbReference type="OrthoDB" id="10559650at2759"/>
<feature type="region of interest" description="Disordered" evidence="1">
    <location>
        <begin position="232"/>
        <end position="283"/>
    </location>
</feature>
<dbReference type="Proteomes" id="UP000001568">
    <property type="component" value="Chromosome 6"/>
</dbReference>
<dbReference type="RefSeq" id="XP_001418555.1">
    <property type="nucleotide sequence ID" value="XM_001418518.1"/>
</dbReference>